<feature type="chain" id="PRO_5014921898" description="DUF5666 domain-containing protein" evidence="1">
    <location>
        <begin position="24"/>
        <end position="128"/>
    </location>
</feature>
<dbReference type="Proteomes" id="UP000230779">
    <property type="component" value="Unassembled WGS sequence"/>
</dbReference>
<dbReference type="EMBL" id="PFMD01000055">
    <property type="protein sequence ID" value="PIY96195.1"/>
    <property type="molecule type" value="Genomic_DNA"/>
</dbReference>
<reference evidence="2 3" key="1">
    <citation type="submission" date="2017-09" db="EMBL/GenBank/DDBJ databases">
        <title>Depth-based differentiation of microbial function through sediment-hosted aquifers and enrichment of novel symbionts in the deep terrestrial subsurface.</title>
        <authorList>
            <person name="Probst A.J."/>
            <person name="Ladd B."/>
            <person name="Jarett J.K."/>
            <person name="Geller-Mcgrath D.E."/>
            <person name="Sieber C.M."/>
            <person name="Emerson J.B."/>
            <person name="Anantharaman K."/>
            <person name="Thomas B.C."/>
            <person name="Malmstrom R."/>
            <person name="Stieglmeier M."/>
            <person name="Klingl A."/>
            <person name="Woyke T."/>
            <person name="Ryan C.M."/>
            <person name="Banfield J.F."/>
        </authorList>
    </citation>
    <scope>NUCLEOTIDE SEQUENCE [LARGE SCALE GENOMIC DNA]</scope>
    <source>
        <strain evidence="2">CG_4_10_14_0_8_um_filter_42_10</strain>
    </source>
</reference>
<organism evidence="2 3">
    <name type="scientific">Candidatus Kerfeldbacteria bacterium CG_4_10_14_0_8_um_filter_42_10</name>
    <dbReference type="NCBI Taxonomy" id="2014248"/>
    <lineage>
        <taxon>Bacteria</taxon>
        <taxon>Candidatus Kerfeldiibacteriota</taxon>
    </lineage>
</organism>
<accession>A0A2M7RHE7</accession>
<feature type="signal peptide" evidence="1">
    <location>
        <begin position="1"/>
        <end position="23"/>
    </location>
</feature>
<evidence type="ECO:0000313" key="3">
    <source>
        <dbReference type="Proteomes" id="UP000230779"/>
    </source>
</evidence>
<gene>
    <name evidence="2" type="ORF">COY66_04780</name>
</gene>
<evidence type="ECO:0000256" key="1">
    <source>
        <dbReference type="SAM" id="SignalP"/>
    </source>
</evidence>
<dbReference type="AlphaFoldDB" id="A0A2M7RHE7"/>
<keyword evidence="1" id="KW-0732">Signal</keyword>
<protein>
    <recommendedName>
        <fullName evidence="4">DUF5666 domain-containing protein</fullName>
    </recommendedName>
</protein>
<evidence type="ECO:0008006" key="4">
    <source>
        <dbReference type="Google" id="ProtNLM"/>
    </source>
</evidence>
<evidence type="ECO:0000313" key="2">
    <source>
        <dbReference type="EMBL" id="PIY96195.1"/>
    </source>
</evidence>
<feature type="non-terminal residue" evidence="2">
    <location>
        <position position="128"/>
    </location>
</feature>
<sequence>MKKFAFLTGIALAVLVSANFAWAIQNYSDGIAVPYLKVGSQGEGGVTFFNGTIVNETTNSGVNNPVTFGDNVRIDGTIFRGATEGPGDDYPIKLNDDVKIYGDLTLEGSVTGLDSSALSDVASMAMLD</sequence>
<proteinExistence type="predicted"/>
<comment type="caution">
    <text evidence="2">The sequence shown here is derived from an EMBL/GenBank/DDBJ whole genome shotgun (WGS) entry which is preliminary data.</text>
</comment>
<name>A0A2M7RHE7_9BACT</name>